<keyword evidence="1" id="KW-0472">Membrane</keyword>
<evidence type="ECO:0000259" key="2">
    <source>
        <dbReference type="Pfam" id="PF08242"/>
    </source>
</evidence>
<dbReference type="InterPro" id="IPR029063">
    <property type="entry name" value="SAM-dependent_MTases_sf"/>
</dbReference>
<dbReference type="SUPFAM" id="SSF53335">
    <property type="entry name" value="S-adenosyl-L-methionine-dependent methyltransferases"/>
    <property type="match status" value="1"/>
</dbReference>
<comment type="caution">
    <text evidence="3">The sequence shown here is derived from an EMBL/GenBank/DDBJ whole genome shotgun (WGS) entry which is preliminary data.</text>
</comment>
<organism evidence="3">
    <name type="scientific">marine sediment metagenome</name>
    <dbReference type="NCBI Taxonomy" id="412755"/>
    <lineage>
        <taxon>unclassified sequences</taxon>
        <taxon>metagenomes</taxon>
        <taxon>ecological metagenomes</taxon>
    </lineage>
</organism>
<evidence type="ECO:0000313" key="3">
    <source>
        <dbReference type="EMBL" id="GAH46282.1"/>
    </source>
</evidence>
<feature type="transmembrane region" description="Helical" evidence="1">
    <location>
        <begin position="114"/>
        <end position="130"/>
    </location>
</feature>
<keyword evidence="1" id="KW-0812">Transmembrane</keyword>
<proteinExistence type="predicted"/>
<feature type="domain" description="Methyltransferase type 12" evidence="2">
    <location>
        <begin position="5"/>
        <end position="83"/>
    </location>
</feature>
<protein>
    <recommendedName>
        <fullName evidence="2">Methyltransferase type 12 domain-containing protein</fullName>
    </recommendedName>
</protein>
<dbReference type="InterPro" id="IPR013217">
    <property type="entry name" value="Methyltransf_12"/>
</dbReference>
<gene>
    <name evidence="3" type="ORF">S03H2_17348</name>
</gene>
<dbReference type="Pfam" id="PF08242">
    <property type="entry name" value="Methyltransf_12"/>
    <property type="match status" value="1"/>
</dbReference>
<dbReference type="Gene3D" id="3.40.50.150">
    <property type="entry name" value="Vaccinia Virus protein VP39"/>
    <property type="match status" value="1"/>
</dbReference>
<sequence length="211" mass="24953">LGAKNIVSFDVDKFSVQCTKYLKEKADNPSNWEVLEGSILNKKFITKLGEFDIVYSWGVLHHTGRMWDAIRNAVSLVKPKGLLFIAIYNKTSSSKYWLRIKQLYNLLPNVGKRVVVFFYFLLFNIIFQLIRMKNPFKIINEYKKNRGMDPLIDIKDWFGGLPYEYATFDEVINFFKINKFNLNLTKYKKYNLSSIEMNNFGNNEYVFEKEN</sequence>
<accession>X1FMS3</accession>
<dbReference type="CDD" id="cd02440">
    <property type="entry name" value="AdoMet_MTases"/>
    <property type="match status" value="1"/>
</dbReference>
<reference evidence="3" key="1">
    <citation type="journal article" date="2014" name="Front. Microbiol.">
        <title>High frequency of phylogenetically diverse reductive dehalogenase-homologous genes in deep subseafloor sedimentary metagenomes.</title>
        <authorList>
            <person name="Kawai M."/>
            <person name="Futagami T."/>
            <person name="Toyoda A."/>
            <person name="Takaki Y."/>
            <person name="Nishi S."/>
            <person name="Hori S."/>
            <person name="Arai W."/>
            <person name="Tsubouchi T."/>
            <person name="Morono Y."/>
            <person name="Uchiyama I."/>
            <person name="Ito T."/>
            <person name="Fujiyama A."/>
            <person name="Inagaki F."/>
            <person name="Takami H."/>
        </authorList>
    </citation>
    <scope>NUCLEOTIDE SEQUENCE</scope>
    <source>
        <strain evidence="3">Expedition CK06-06</strain>
    </source>
</reference>
<dbReference type="EMBL" id="BARU01008940">
    <property type="protein sequence ID" value="GAH46282.1"/>
    <property type="molecule type" value="Genomic_DNA"/>
</dbReference>
<keyword evidence="1" id="KW-1133">Transmembrane helix</keyword>
<evidence type="ECO:0000256" key="1">
    <source>
        <dbReference type="SAM" id="Phobius"/>
    </source>
</evidence>
<name>X1FMS3_9ZZZZ</name>
<feature type="non-terminal residue" evidence="3">
    <location>
        <position position="1"/>
    </location>
</feature>
<dbReference type="AlphaFoldDB" id="X1FMS3"/>